<comment type="caution">
    <text evidence="2">The sequence shown here is derived from an EMBL/GenBank/DDBJ whole genome shotgun (WGS) entry which is preliminary data.</text>
</comment>
<dbReference type="EMBL" id="JACASI010000013">
    <property type="protein sequence ID" value="MCQ3828726.1"/>
    <property type="molecule type" value="Genomic_DNA"/>
</dbReference>
<dbReference type="Proteomes" id="UP001205566">
    <property type="component" value="Unassembled WGS sequence"/>
</dbReference>
<keyword evidence="1" id="KW-0732">Signal</keyword>
<evidence type="ECO:0000313" key="3">
    <source>
        <dbReference type="Proteomes" id="UP001205566"/>
    </source>
</evidence>
<dbReference type="PROSITE" id="PS51257">
    <property type="entry name" value="PROKAR_LIPOPROTEIN"/>
    <property type="match status" value="1"/>
</dbReference>
<dbReference type="Pfam" id="PF12098">
    <property type="entry name" value="DUF3574"/>
    <property type="match status" value="1"/>
</dbReference>
<proteinExistence type="predicted"/>
<gene>
    <name evidence="2" type="ORF">HXX02_04665</name>
</gene>
<evidence type="ECO:0000313" key="2">
    <source>
        <dbReference type="EMBL" id="MCQ3828726.1"/>
    </source>
</evidence>
<name>A0ABT1NY40_9GAMM</name>
<keyword evidence="3" id="KW-1185">Reference proteome</keyword>
<accession>A0ABT1NY40</accession>
<dbReference type="RefSeq" id="WP_255873542.1">
    <property type="nucleotide sequence ID" value="NZ_JACASI010000013.1"/>
</dbReference>
<feature type="signal peptide" evidence="1">
    <location>
        <begin position="1"/>
        <end position="22"/>
    </location>
</feature>
<organism evidence="2 3">
    <name type="scientific">Microbulbifer elongatus</name>
    <dbReference type="NCBI Taxonomy" id="86173"/>
    <lineage>
        <taxon>Bacteria</taxon>
        <taxon>Pseudomonadati</taxon>
        <taxon>Pseudomonadota</taxon>
        <taxon>Gammaproteobacteria</taxon>
        <taxon>Cellvibrionales</taxon>
        <taxon>Microbulbiferaceae</taxon>
        <taxon>Microbulbifer</taxon>
    </lineage>
</organism>
<feature type="chain" id="PRO_5045405824" evidence="1">
    <location>
        <begin position="23"/>
        <end position="142"/>
    </location>
</feature>
<protein>
    <submittedName>
        <fullName evidence="2">DUF3574 domain-containing protein</fullName>
    </submittedName>
</protein>
<reference evidence="2" key="1">
    <citation type="thesis" date="2020" institute="Technische Universitat Dresden" country="Dresden, Germany">
        <title>The Agarolytic System of Microbulbifer elongatus PORT2, Isolated from Batu Karas, Pangandaran West Java Indonesia.</title>
        <authorList>
            <person name="Anggraeni S.R."/>
        </authorList>
    </citation>
    <scope>NUCLEOTIDE SEQUENCE</scope>
    <source>
        <strain evidence="2">PORT2</strain>
    </source>
</reference>
<sequence length="142" mass="15503">MFSLLSRPGWVAISLGFTLALAGCALPSPMTCQPGEQAQVHDLFYFGTDRPGGRVTDAQWANFLAEVVTPHFPDGLTVLSGQGQWRSSSGEIIREGSHVLSLVHRQEPTVGPAIDTIVTTYKQRFQQESVLRVRSAACVSFR</sequence>
<evidence type="ECO:0000256" key="1">
    <source>
        <dbReference type="SAM" id="SignalP"/>
    </source>
</evidence>
<dbReference type="InterPro" id="IPR021957">
    <property type="entry name" value="DUF3574"/>
</dbReference>